<gene>
    <name evidence="2" type="ORF">CLV81_1543</name>
</gene>
<proteinExistence type="predicted"/>
<evidence type="ECO:0000313" key="3">
    <source>
        <dbReference type="Proteomes" id="UP000237640"/>
    </source>
</evidence>
<comment type="caution">
    <text evidence="2">The sequence shown here is derived from an EMBL/GenBank/DDBJ whole genome shotgun (WGS) entry which is preliminary data.</text>
</comment>
<name>A0A2T0MIX8_9FLAO</name>
<reference evidence="2 3" key="1">
    <citation type="submission" date="2018-03" db="EMBL/GenBank/DDBJ databases">
        <title>Genomic Encyclopedia of Archaeal and Bacterial Type Strains, Phase II (KMG-II): from individual species to whole genera.</title>
        <authorList>
            <person name="Goeker M."/>
        </authorList>
    </citation>
    <scope>NUCLEOTIDE SEQUENCE [LARGE SCALE GENOMIC DNA]</scope>
    <source>
        <strain evidence="2 3">DSM 25027</strain>
    </source>
</reference>
<sequence length="746" mass="85845">MKDKSNPYKSTPNFVLRTPLFPLSFFSEATKRSDFSNAQIKKLLENPVFTEALFLASPSLYSEVTKLVKNQLNKKREEKTKISVLKYLARMSSRATPFGLFAGCAVGTLGKETKIITKTAENAKRKTDLDMNYLVALAKDLAKKKHIKCQLLYHPNTSLYKTGKTYRFVEYYYLNNRRLHRIIEVDYSIYLERIIQLAKKGVLISDLVKELEVIGIEKDESLPFIEEIIDSQLLLSDLEPSLSGPPFMNQIIDLLKRKNGLEREVSILKEIQNSLDTLDRKIGNPPIKYYHLSEKIKQLETTFDIKHLYQADLKITTSKNTLSYSVIDELKKGINLLNKLTPRFSDSNLSKFKTRFVQRYETREMPLATVLDTEIGIGYLQDGDIGDTNPLIDDLLILAETDVFESKVEDTNKIHQILFNQIMKAHRKGVHVISLKEEDFEAFPSNWDDLPDSMSTMIQLVNVEGQTKISCPSLVGPTAARLFSRFCHGSKEIQEHAYRIAQAENSIESDKITAEILHLPEARVGNILCRPQFRHFEIPFMSKSLKSANYQLTIDDLYLSFRNNKLVLRSKKHNKEVIPRLTNAHNYLNNSIPIYHFLCDLQNQGMRNELFLDVGPVIGKKEFIPRIEYDRLILFRARWSVPTDNIKHLLDPKIEKSSLMDEVTCLRKEKGIPKLAVLQNGDRELLINFHSVTSVLSFLDSVKYQEKFVLREFLFNESGIVKDQKGNPYSNQLIISFLNARKTSKN</sequence>
<accession>A0A2T0MIX8</accession>
<dbReference type="RefSeq" id="WP_106144423.1">
    <property type="nucleotide sequence ID" value="NZ_PVYX01000001.1"/>
</dbReference>
<keyword evidence="3" id="KW-1185">Reference proteome</keyword>
<protein>
    <submittedName>
        <fullName evidence="2">Lantibiotic biosynthesis dehydratase-like protein</fullName>
    </submittedName>
</protein>
<dbReference type="EMBL" id="PVYX01000001">
    <property type="protein sequence ID" value="PRX57537.1"/>
    <property type="molecule type" value="Genomic_DNA"/>
</dbReference>
<evidence type="ECO:0000259" key="1">
    <source>
        <dbReference type="Pfam" id="PF04738"/>
    </source>
</evidence>
<feature type="domain" description="Lantibiotic dehydratase N-terminal" evidence="1">
    <location>
        <begin position="45"/>
        <end position="693"/>
    </location>
</feature>
<dbReference type="InterPro" id="IPR006827">
    <property type="entry name" value="Lant_deHydtase_N"/>
</dbReference>
<dbReference type="Proteomes" id="UP000237640">
    <property type="component" value="Unassembled WGS sequence"/>
</dbReference>
<dbReference type="OrthoDB" id="1273722at2"/>
<evidence type="ECO:0000313" key="2">
    <source>
        <dbReference type="EMBL" id="PRX57537.1"/>
    </source>
</evidence>
<organism evidence="2 3">
    <name type="scientific">Flagellimonas meridianipacifica</name>
    <dbReference type="NCBI Taxonomy" id="1080225"/>
    <lineage>
        <taxon>Bacteria</taxon>
        <taxon>Pseudomonadati</taxon>
        <taxon>Bacteroidota</taxon>
        <taxon>Flavobacteriia</taxon>
        <taxon>Flavobacteriales</taxon>
        <taxon>Flavobacteriaceae</taxon>
        <taxon>Flagellimonas</taxon>
    </lineage>
</organism>
<dbReference type="Pfam" id="PF04738">
    <property type="entry name" value="Lant_dehydr_N"/>
    <property type="match status" value="1"/>
</dbReference>
<dbReference type="AlphaFoldDB" id="A0A2T0MIX8"/>